<evidence type="ECO:0000256" key="2">
    <source>
        <dbReference type="ARBA" id="ARBA00007613"/>
    </source>
</evidence>
<evidence type="ECO:0000256" key="5">
    <source>
        <dbReference type="ARBA" id="ARBA00022692"/>
    </source>
</evidence>
<keyword evidence="7" id="KW-0998">Cell outer membrane</keyword>
<proteinExistence type="inferred from homology"/>
<dbReference type="GO" id="GO:1990281">
    <property type="term" value="C:efflux pump complex"/>
    <property type="evidence" value="ECO:0007669"/>
    <property type="project" value="TreeGrafter"/>
</dbReference>
<evidence type="ECO:0000256" key="3">
    <source>
        <dbReference type="ARBA" id="ARBA00022448"/>
    </source>
</evidence>
<name>A0A7X9P1Z9_9BACT</name>
<keyword evidence="5" id="KW-0812">Transmembrane</keyword>
<comment type="caution">
    <text evidence="9">The sequence shown here is derived from an EMBL/GenBank/DDBJ whole genome shotgun (WGS) entry which is preliminary data.</text>
</comment>
<dbReference type="PANTHER" id="PTHR30026">
    <property type="entry name" value="OUTER MEMBRANE PROTEIN TOLC"/>
    <property type="match status" value="1"/>
</dbReference>
<dbReference type="GO" id="GO:0015562">
    <property type="term" value="F:efflux transmembrane transporter activity"/>
    <property type="evidence" value="ECO:0007669"/>
    <property type="project" value="InterPro"/>
</dbReference>
<dbReference type="InterPro" id="IPR003423">
    <property type="entry name" value="OMP_efflux"/>
</dbReference>
<organism evidence="9 10">
    <name type="scientific">Flammeovirga aprica JL-4</name>
    <dbReference type="NCBI Taxonomy" id="694437"/>
    <lineage>
        <taxon>Bacteria</taxon>
        <taxon>Pseudomonadati</taxon>
        <taxon>Bacteroidota</taxon>
        <taxon>Cytophagia</taxon>
        <taxon>Cytophagales</taxon>
        <taxon>Flammeovirgaceae</taxon>
        <taxon>Flammeovirga</taxon>
    </lineage>
</organism>
<dbReference type="InterPro" id="IPR051906">
    <property type="entry name" value="TolC-like"/>
</dbReference>
<dbReference type="EMBL" id="JABANE010000018">
    <property type="protein sequence ID" value="NME68078.1"/>
    <property type="molecule type" value="Genomic_DNA"/>
</dbReference>
<feature type="chain" id="PRO_5030944645" evidence="8">
    <location>
        <begin position="21"/>
        <end position="436"/>
    </location>
</feature>
<dbReference type="SUPFAM" id="SSF56954">
    <property type="entry name" value="Outer membrane efflux proteins (OEP)"/>
    <property type="match status" value="1"/>
</dbReference>
<accession>A0A7X9P1Z9</accession>
<keyword evidence="3" id="KW-0813">Transport</keyword>
<evidence type="ECO:0000313" key="9">
    <source>
        <dbReference type="EMBL" id="NME68078.1"/>
    </source>
</evidence>
<dbReference type="Proteomes" id="UP000576082">
    <property type="component" value="Unassembled WGS sequence"/>
</dbReference>
<gene>
    <name evidence="9" type="ORF">HHU12_08910</name>
</gene>
<dbReference type="PANTHER" id="PTHR30026:SF20">
    <property type="entry name" value="OUTER MEMBRANE PROTEIN TOLC"/>
    <property type="match status" value="1"/>
</dbReference>
<evidence type="ECO:0000256" key="1">
    <source>
        <dbReference type="ARBA" id="ARBA00004442"/>
    </source>
</evidence>
<keyword evidence="4" id="KW-1134">Transmembrane beta strand</keyword>
<keyword evidence="6" id="KW-0472">Membrane</keyword>
<dbReference type="Gene3D" id="1.20.1600.10">
    <property type="entry name" value="Outer membrane efflux proteins (OEP)"/>
    <property type="match status" value="1"/>
</dbReference>
<evidence type="ECO:0000313" key="10">
    <source>
        <dbReference type="Proteomes" id="UP000576082"/>
    </source>
</evidence>
<dbReference type="Pfam" id="PF02321">
    <property type="entry name" value="OEP"/>
    <property type="match status" value="2"/>
</dbReference>
<reference evidence="9 10" key="1">
    <citation type="submission" date="2020-04" db="EMBL/GenBank/DDBJ databases">
        <title>Flammeovirga sp. SR4, a novel species isolated from seawater.</title>
        <authorList>
            <person name="Wang X."/>
        </authorList>
    </citation>
    <scope>NUCLEOTIDE SEQUENCE [LARGE SCALE GENOMIC DNA]</scope>
    <source>
        <strain evidence="9 10">ATCC 23126</strain>
    </source>
</reference>
<feature type="signal peptide" evidence="8">
    <location>
        <begin position="1"/>
        <end position="20"/>
    </location>
</feature>
<dbReference type="RefSeq" id="WP_169656390.1">
    <property type="nucleotide sequence ID" value="NZ_JABANE010000018.1"/>
</dbReference>
<keyword evidence="8" id="KW-0732">Signal</keyword>
<dbReference type="AlphaFoldDB" id="A0A7X9P1Z9"/>
<keyword evidence="10" id="KW-1185">Reference proteome</keyword>
<evidence type="ECO:0000256" key="4">
    <source>
        <dbReference type="ARBA" id="ARBA00022452"/>
    </source>
</evidence>
<dbReference type="GO" id="GO:0015288">
    <property type="term" value="F:porin activity"/>
    <property type="evidence" value="ECO:0007669"/>
    <property type="project" value="TreeGrafter"/>
</dbReference>
<evidence type="ECO:0000256" key="6">
    <source>
        <dbReference type="ARBA" id="ARBA00023136"/>
    </source>
</evidence>
<protein>
    <submittedName>
        <fullName evidence="9">TolC family protein</fullName>
    </submittedName>
</protein>
<comment type="subcellular location">
    <subcellularLocation>
        <location evidence="1">Cell outer membrane</location>
    </subcellularLocation>
</comment>
<sequence length="436" mass="48884">MKKYILFVFSALCFSLSTQAQEVLKVTDYRQKVLEYNQDIQSAQMQISAADEYIKVANSDKGPKIDAGASYSYTGRPFDPTGFKPVGAPDDQWLPIHHNYNANITIKQDLYTGGRVKSAIKLAQMKKEIATAHRDYTGSELLFYADKLYWKSVGDKESLELARQYQNSVQTLVDVAKNKYEAEIVSRNDLLMAEVKLNEAELEVLKAQNNYNISIMNLNRLMGKEIISTTVVEDTVDFSEFIFDTNDVVSRALDQRAEIKQSVAQVKATHANADLTASKYKGNLHVFAKGLYGAPSPQLANAPEGNYYAGAGFSIPIYHTGKKKRELAARKIETEIAVLNKEKITDQVILDINEARYILDEAAKRVELTNASLAKADENLKMITDRYKDGLSPIIEVTDAQVNWQLAYAEYIDAKVKYKVACTNIEKASGDLYQSK</sequence>
<comment type="similarity">
    <text evidence="2">Belongs to the outer membrane factor (OMF) (TC 1.B.17) family.</text>
</comment>
<evidence type="ECO:0000256" key="8">
    <source>
        <dbReference type="SAM" id="SignalP"/>
    </source>
</evidence>
<dbReference type="GO" id="GO:0009279">
    <property type="term" value="C:cell outer membrane"/>
    <property type="evidence" value="ECO:0007669"/>
    <property type="project" value="UniProtKB-SubCell"/>
</dbReference>
<evidence type="ECO:0000256" key="7">
    <source>
        <dbReference type="ARBA" id="ARBA00023237"/>
    </source>
</evidence>